<dbReference type="AlphaFoldDB" id="A0A1S2M2D1"/>
<feature type="chain" id="PRO_5010226057" description="FAD/FMN-containing dehydrogenase" evidence="1">
    <location>
        <begin position="25"/>
        <end position="101"/>
    </location>
</feature>
<feature type="signal peptide" evidence="1">
    <location>
        <begin position="1"/>
        <end position="24"/>
    </location>
</feature>
<evidence type="ECO:0000313" key="2">
    <source>
        <dbReference type="EMBL" id="OIJ18901.1"/>
    </source>
</evidence>
<gene>
    <name evidence="2" type="ORF">BKP45_15350</name>
</gene>
<reference evidence="2 3" key="1">
    <citation type="submission" date="2016-10" db="EMBL/GenBank/DDBJ databases">
        <title>Draft genome sequences of four alkaliphilic bacteria belonging to the Anaerobacillus genus.</title>
        <authorList>
            <person name="Bassil N.M."/>
            <person name="Lloyd J.R."/>
        </authorList>
    </citation>
    <scope>NUCLEOTIDE SEQUENCE [LARGE SCALE GENOMIC DNA]</scope>
    <source>
        <strain evidence="2 3">DSM 22531</strain>
    </source>
</reference>
<evidence type="ECO:0000256" key="1">
    <source>
        <dbReference type="SAM" id="SignalP"/>
    </source>
</evidence>
<comment type="caution">
    <text evidence="2">The sequence shown here is derived from an EMBL/GenBank/DDBJ whole genome shotgun (WGS) entry which is preliminary data.</text>
</comment>
<dbReference type="EMBL" id="MLQS01000024">
    <property type="protein sequence ID" value="OIJ18901.1"/>
    <property type="molecule type" value="Genomic_DNA"/>
</dbReference>
<protein>
    <recommendedName>
        <fullName evidence="4">FAD/FMN-containing dehydrogenase</fullName>
    </recommendedName>
</protein>
<name>A0A1S2M2D1_9BACI</name>
<accession>A0A1S2M2D1</accession>
<keyword evidence="1" id="KW-0732">Signal</keyword>
<proteinExistence type="predicted"/>
<dbReference type="RefSeq" id="WP_071390573.1">
    <property type="nucleotide sequence ID" value="NZ_MLQS01000024.1"/>
</dbReference>
<dbReference type="OrthoDB" id="2166958at2"/>
<evidence type="ECO:0000313" key="3">
    <source>
        <dbReference type="Proteomes" id="UP000180057"/>
    </source>
</evidence>
<organism evidence="2 3">
    <name type="scientific">Anaerobacillus alkalidiazotrophicus</name>
    <dbReference type="NCBI Taxonomy" id="472963"/>
    <lineage>
        <taxon>Bacteria</taxon>
        <taxon>Bacillati</taxon>
        <taxon>Bacillota</taxon>
        <taxon>Bacilli</taxon>
        <taxon>Bacillales</taxon>
        <taxon>Bacillaceae</taxon>
        <taxon>Anaerobacillus</taxon>
    </lineage>
</organism>
<dbReference type="Proteomes" id="UP000180057">
    <property type="component" value="Unassembled WGS sequence"/>
</dbReference>
<keyword evidence="3" id="KW-1185">Reference proteome</keyword>
<evidence type="ECO:0008006" key="4">
    <source>
        <dbReference type="Google" id="ProtNLM"/>
    </source>
</evidence>
<sequence>MKKKLIAMVTATAVVLGIGTVTMANSESEVFEKINFQEKLPFMQKMHPDMDEEQLEEMYNRCHGEDGMMKDGMMNGMMNGNSEGMKNMMNKMMNKSSGTEL</sequence>
<dbReference type="CDD" id="cd14279">
    <property type="entry name" value="CUE"/>
    <property type="match status" value="1"/>
</dbReference>